<comment type="caution">
    <text evidence="4">The sequence shown here is derived from an EMBL/GenBank/DDBJ whole genome shotgun (WGS) entry which is preliminary data.</text>
</comment>
<feature type="compositionally biased region" description="Polar residues" evidence="2">
    <location>
        <begin position="342"/>
        <end position="352"/>
    </location>
</feature>
<feature type="compositionally biased region" description="Polar residues" evidence="2">
    <location>
        <begin position="187"/>
        <end position="222"/>
    </location>
</feature>
<feature type="region of interest" description="Disordered" evidence="2">
    <location>
        <begin position="514"/>
        <end position="534"/>
    </location>
</feature>
<dbReference type="PANTHER" id="PTHR22100:SF13">
    <property type="entry name" value="WINGS APART-LIKE PROTEIN HOMOLOG"/>
    <property type="match status" value="1"/>
</dbReference>
<evidence type="ECO:0000313" key="5">
    <source>
        <dbReference type="Proteomes" id="UP001521222"/>
    </source>
</evidence>
<dbReference type="Pfam" id="PF07814">
    <property type="entry name" value="WAPL"/>
    <property type="match status" value="1"/>
</dbReference>
<evidence type="ECO:0000259" key="3">
    <source>
        <dbReference type="Pfam" id="PF07814"/>
    </source>
</evidence>
<evidence type="ECO:0000313" key="4">
    <source>
        <dbReference type="EMBL" id="KAL1608635.1"/>
    </source>
</evidence>
<dbReference type="InterPro" id="IPR022771">
    <property type="entry name" value="WAPL_C"/>
</dbReference>
<dbReference type="EMBL" id="JAKIXB020000005">
    <property type="protein sequence ID" value="KAL1608635.1"/>
    <property type="molecule type" value="Genomic_DNA"/>
</dbReference>
<feature type="region of interest" description="Disordered" evidence="2">
    <location>
        <begin position="1"/>
        <end position="384"/>
    </location>
</feature>
<evidence type="ECO:0000256" key="2">
    <source>
        <dbReference type="SAM" id="MobiDB-lite"/>
    </source>
</evidence>
<gene>
    <name evidence="4" type="ORF">SLS59_001825</name>
</gene>
<dbReference type="InterPro" id="IPR011989">
    <property type="entry name" value="ARM-like"/>
</dbReference>
<feature type="compositionally biased region" description="Basic and acidic residues" evidence="2">
    <location>
        <begin position="100"/>
        <end position="115"/>
    </location>
</feature>
<feature type="region of interest" description="Disordered" evidence="2">
    <location>
        <begin position="623"/>
        <end position="642"/>
    </location>
</feature>
<dbReference type="Gene3D" id="1.25.10.10">
    <property type="entry name" value="Leucine-rich Repeat Variant"/>
    <property type="match status" value="1"/>
</dbReference>
<proteinExistence type="inferred from homology"/>
<feature type="compositionally biased region" description="Acidic residues" evidence="2">
    <location>
        <begin position="522"/>
        <end position="534"/>
    </location>
</feature>
<accession>A0ABR3RW39</accession>
<dbReference type="Proteomes" id="UP001521222">
    <property type="component" value="Unassembled WGS sequence"/>
</dbReference>
<sequence>MASFTSSTSTTGERRKKAITYGKSSRLPPPRPSLFDEDAPSPERPHKVAAIAKVPTAGSAGLPVSTRAATTSPDVFDVPSEDEFGFESTTPIKRPVVQRSKTDRGSRANGAREEASIPSRPVSTASRPPGKIATAKPTAAATRNLQEQIKPQHPGQARSKPSRPTYTNTTSQTKSLQPTEGIKGATVNGQHLQRSNTASKTVSRATTPGLPAQNTTRPQPAKTTAAVPSKRVTKAAPEQTVDLDVFDVPSDNEEASLPIPEAPRLTSRHVSKESGKQLGTSRVALTKVPQKIVGKQKELGSLQNRKRKGSVSLATVSRPTSERSQEPLIAKRDRKVPKRDQGTSPGHDTTTAPMPRPAPQITTLEVATNKPRRTRTRTVPVIDQPTMLKGQSSPAVLHKMTPAEQISKQTHEESIPEVPASDDTMYDIPDTISTPVRATPLRRTTTSTPGSVTPRQKDLFSTLLGGSAAPKTPASALASLQLTEQKPRSLLSALARSKSDVAYSSQAKKTRLLTTLKNGDTSSEEEDSGSDEEVDNIVVAEHDVDMDKTPVQTKRPVLERNISGLRKEETTAADSQTSQTSSGAVTRPKLTYATQRSYLQDANSEEEFLMSMDLDDNWKLDSQAASTDDEEGSTSQPRTHHELRKYGQNTMFSWDMEESIREISDESNKGGRRSAMMDLCAKMADAGFVSQLLDSGFMHQLLDSITSSGDTVFDFVSTASLLFILQTKPAYAVVDQIFQSGVTASLTRLAANEAHISRIARDRKSNMSKIAQESLAEFCTMVLAAKVWSFRIPEKASPQILALKTVDLLTRSLRESGSTEALLTANDVLKVVSVCASPSGRIKAGKSSPQDLLVLDLVISILETVSVADQDSSIWSTKVLQTLSDVVPVFFEDRGLANTVEALKLCTILTNNKPKACQPFAIQTFVRPLVHLVVTRFDLLETGGLDAERRTQVLATLTLGLGTMINLAELSDQARLNAMDDSGSIDALVKTFIAGSQRADEADSLEETRFGVTVGFLTVLLGNMCLNSVVRSKVQAILPDQRLSLLLEKMRDFARIHAHVDKNTASRFEGPEGQQALSNYYIRIMHVVKKLESAKE</sequence>
<feature type="region of interest" description="Disordered" evidence="2">
    <location>
        <begin position="406"/>
        <end position="427"/>
    </location>
</feature>
<dbReference type="PANTHER" id="PTHR22100">
    <property type="entry name" value="WINGS APART-LIKE PROTEIN HOMOLOG"/>
    <property type="match status" value="1"/>
</dbReference>
<dbReference type="InterPro" id="IPR039874">
    <property type="entry name" value="WAPL"/>
</dbReference>
<feature type="compositionally biased region" description="Basic and acidic residues" evidence="2">
    <location>
        <begin position="320"/>
        <end position="331"/>
    </location>
</feature>
<reference evidence="4 5" key="1">
    <citation type="submission" date="2024-02" db="EMBL/GenBank/DDBJ databases">
        <title>De novo assembly and annotation of 12 fungi associated with fruit tree decline syndrome in Ontario, Canada.</title>
        <authorList>
            <person name="Sulman M."/>
            <person name="Ellouze W."/>
            <person name="Ilyukhin E."/>
        </authorList>
    </citation>
    <scope>NUCLEOTIDE SEQUENCE [LARGE SCALE GENOMIC DNA]</scope>
    <source>
        <strain evidence="4 5">M97-236</strain>
    </source>
</reference>
<name>A0ABR3RW39_9PLEO</name>
<protein>
    <recommendedName>
        <fullName evidence="3">Wings apart-like protein C-terminal domain-containing protein</fullName>
    </recommendedName>
</protein>
<feature type="compositionally biased region" description="Polar residues" evidence="2">
    <location>
        <begin position="1"/>
        <end position="11"/>
    </location>
</feature>
<evidence type="ECO:0000256" key="1">
    <source>
        <dbReference type="ARBA" id="ARBA00006854"/>
    </source>
</evidence>
<feature type="region of interest" description="Disordered" evidence="2">
    <location>
        <begin position="563"/>
        <end position="586"/>
    </location>
</feature>
<organism evidence="4 5">
    <name type="scientific">Nothophoma quercina</name>
    <dbReference type="NCBI Taxonomy" id="749835"/>
    <lineage>
        <taxon>Eukaryota</taxon>
        <taxon>Fungi</taxon>
        <taxon>Dikarya</taxon>
        <taxon>Ascomycota</taxon>
        <taxon>Pezizomycotina</taxon>
        <taxon>Dothideomycetes</taxon>
        <taxon>Pleosporomycetidae</taxon>
        <taxon>Pleosporales</taxon>
        <taxon>Pleosporineae</taxon>
        <taxon>Didymellaceae</taxon>
        <taxon>Nothophoma</taxon>
    </lineage>
</organism>
<comment type="similarity">
    <text evidence="1">Belongs to the WAPL family.</text>
</comment>
<feature type="compositionally biased region" description="Low complexity" evidence="2">
    <location>
        <begin position="133"/>
        <end position="142"/>
    </location>
</feature>
<feature type="compositionally biased region" description="Polar residues" evidence="2">
    <location>
        <begin position="162"/>
        <end position="178"/>
    </location>
</feature>
<keyword evidence="5" id="KW-1185">Reference proteome</keyword>
<feature type="compositionally biased region" description="Low complexity" evidence="2">
    <location>
        <begin position="572"/>
        <end position="582"/>
    </location>
</feature>
<feature type="domain" description="Wings apart-like protein C-terminal" evidence="3">
    <location>
        <begin position="638"/>
        <end position="973"/>
    </location>
</feature>